<name>A0A809QZE5_9PROT</name>
<dbReference type="Proteomes" id="UP000662914">
    <property type="component" value="Chromosome"/>
</dbReference>
<feature type="region of interest" description="Disordered" evidence="1">
    <location>
        <begin position="332"/>
        <end position="360"/>
    </location>
</feature>
<accession>A0A809QZE5</accession>
<gene>
    <name evidence="3" type="ORF">DSYM_14820</name>
</gene>
<evidence type="ECO:0000313" key="3">
    <source>
        <dbReference type="EMBL" id="BBO20783.1"/>
    </source>
</evidence>
<feature type="compositionally biased region" description="Pro residues" evidence="1">
    <location>
        <begin position="350"/>
        <end position="360"/>
    </location>
</feature>
<keyword evidence="2" id="KW-0472">Membrane</keyword>
<dbReference type="KEGG" id="ddz:DSYM_14820"/>
<feature type="transmembrane region" description="Helical" evidence="2">
    <location>
        <begin position="59"/>
        <end position="78"/>
    </location>
</feature>
<dbReference type="PANTHER" id="PTHR40031">
    <property type="entry name" value="HYPOTHETICAL MEMBRANE SPANNING PROTEIN"/>
    <property type="match status" value="1"/>
</dbReference>
<feature type="transmembrane region" description="Helical" evidence="2">
    <location>
        <begin position="123"/>
        <end position="146"/>
    </location>
</feature>
<dbReference type="InterPro" id="IPR017440">
    <property type="entry name" value="Cit_synth/succinyl-CoA_lig_AS"/>
</dbReference>
<dbReference type="Pfam" id="PF04307">
    <property type="entry name" value="YdjM"/>
    <property type="match status" value="1"/>
</dbReference>
<reference evidence="3" key="1">
    <citation type="journal article" name="DNA Res.">
        <title>The physiological potential of anammox bacteria as revealed by their core genome structure.</title>
        <authorList>
            <person name="Okubo T."/>
            <person name="Toyoda A."/>
            <person name="Fukuhara K."/>
            <person name="Uchiyama I."/>
            <person name="Harigaya Y."/>
            <person name="Kuroiwa M."/>
            <person name="Suzuki T."/>
            <person name="Murakami Y."/>
            <person name="Suwa Y."/>
            <person name="Takami H."/>
        </authorList>
    </citation>
    <scope>NUCLEOTIDE SEQUENCE</scope>
    <source>
        <strain evidence="3">317325-3</strain>
    </source>
</reference>
<evidence type="ECO:0000256" key="2">
    <source>
        <dbReference type="SAM" id="Phobius"/>
    </source>
</evidence>
<organism evidence="3 4">
    <name type="scientific">Candidatus Desulfobacillus denitrificans</name>
    <dbReference type="NCBI Taxonomy" id="2608985"/>
    <lineage>
        <taxon>Bacteria</taxon>
        <taxon>Pseudomonadati</taxon>
        <taxon>Pseudomonadota</taxon>
        <taxon>Betaproteobacteria</taxon>
        <taxon>Candidatus Desulfobacillus</taxon>
    </lineage>
</organism>
<evidence type="ECO:0008006" key="5">
    <source>
        <dbReference type="Google" id="ProtNLM"/>
    </source>
</evidence>
<protein>
    <recommendedName>
        <fullName evidence="5">Metal-dependent hydrolase</fullName>
    </recommendedName>
</protein>
<evidence type="ECO:0000313" key="4">
    <source>
        <dbReference type="Proteomes" id="UP000662914"/>
    </source>
</evidence>
<dbReference type="InterPro" id="IPR007404">
    <property type="entry name" value="YdjM-like"/>
</dbReference>
<keyword evidence="2" id="KW-1133">Transmembrane helix</keyword>
<dbReference type="AlphaFoldDB" id="A0A809QZE5"/>
<dbReference type="EMBL" id="AP021857">
    <property type="protein sequence ID" value="BBO20783.1"/>
    <property type="molecule type" value="Genomic_DNA"/>
</dbReference>
<dbReference type="InterPro" id="IPR053170">
    <property type="entry name" value="Transcription_regulator"/>
</dbReference>
<feature type="transmembrane region" description="Helical" evidence="2">
    <location>
        <begin position="153"/>
        <end position="171"/>
    </location>
</feature>
<sequence>MDPLTHGLLGAVAAKAVLGRRLGHAGWMIGAAAGMLPDVDFFIHSDADPLLNIEHHRQFTHAFAALPLGGAIAALPWLTLRKYREQWRGVLAAGVIGYATHGVLDACTTYGTHLLWPFSPARASWNLMTTIGPLFTLFLLLGLFFAARRQSRAPAVAALALCLAYVGAASWQRDKAEAALEHIARSRGHPIDRQEIFPTVGNPLVWRTLYRSGDTLHADRVRLPLAGDAQWKAGARMAHMDEHHLTDAERADPRVRRDFQRFRYFSAGWVTRAPRDSSVIADARYSLATDAFEPIWGVRFKPAQPVPTEWVARDRERKIPLGELWQEITGRAEGYRPLPPPRLEIARQLPYPPSPPSCGD</sequence>
<dbReference type="PANTHER" id="PTHR40031:SF1">
    <property type="entry name" value="MEMBRANE-BOUND METAL-DEPENDENT HYDROLASE"/>
    <property type="match status" value="1"/>
</dbReference>
<keyword evidence="2" id="KW-0812">Transmembrane</keyword>
<evidence type="ECO:0000256" key="1">
    <source>
        <dbReference type="SAM" id="MobiDB-lite"/>
    </source>
</evidence>
<dbReference type="PROSITE" id="PS00399">
    <property type="entry name" value="SUCCINYL_COA_LIG_2"/>
    <property type="match status" value="1"/>
</dbReference>
<feature type="transmembrane region" description="Helical" evidence="2">
    <location>
        <begin position="90"/>
        <end position="111"/>
    </location>
</feature>
<proteinExistence type="predicted"/>